<dbReference type="EMBL" id="JASBAN010000001">
    <property type="protein sequence ID" value="MDI2113119.1"/>
    <property type="molecule type" value="Genomic_DNA"/>
</dbReference>
<organism evidence="1 2">
    <name type="scientific">Commensalibacter nepenthis</name>
    <dbReference type="NCBI Taxonomy" id="3043872"/>
    <lineage>
        <taxon>Bacteria</taxon>
        <taxon>Pseudomonadati</taxon>
        <taxon>Pseudomonadota</taxon>
        <taxon>Alphaproteobacteria</taxon>
        <taxon>Acetobacterales</taxon>
        <taxon>Acetobacteraceae</taxon>
    </lineage>
</organism>
<accession>A0ABT6Q8A0</accession>
<evidence type="ECO:0000313" key="1">
    <source>
        <dbReference type="EMBL" id="MDI2113119.1"/>
    </source>
</evidence>
<comment type="caution">
    <text evidence="1">The sequence shown here is derived from an EMBL/GenBank/DDBJ whole genome shotgun (WGS) entry which is preliminary data.</text>
</comment>
<reference evidence="1" key="1">
    <citation type="submission" date="2023-05" db="EMBL/GenBank/DDBJ databases">
        <title>Whole genome sequence of Commensalibacter sp.</title>
        <authorList>
            <person name="Charoenyingcharoen P."/>
            <person name="Yukphan P."/>
        </authorList>
    </citation>
    <scope>NUCLEOTIDE SEQUENCE</scope>
    <source>
        <strain evidence="1">TBRC 10068</strain>
    </source>
</reference>
<sequence length="54" mass="5937">MVFTVNVNKKLRNILLGKNGLLKEVNGINGMPISVAPGFPDLEDQFNQMGITHI</sequence>
<protein>
    <submittedName>
        <fullName evidence="1">Uncharacterized protein</fullName>
    </submittedName>
</protein>
<dbReference type="RefSeq" id="WP_281462737.1">
    <property type="nucleotide sequence ID" value="NZ_JASBAN010000001.1"/>
</dbReference>
<proteinExistence type="predicted"/>
<name>A0ABT6Q8A0_9PROT</name>
<keyword evidence="2" id="KW-1185">Reference proteome</keyword>
<dbReference type="Proteomes" id="UP001431775">
    <property type="component" value="Unassembled WGS sequence"/>
</dbReference>
<evidence type="ECO:0000313" key="2">
    <source>
        <dbReference type="Proteomes" id="UP001431775"/>
    </source>
</evidence>
<gene>
    <name evidence="1" type="ORF">QJV33_07495</name>
</gene>